<keyword evidence="7" id="KW-0788">Thiol protease</keyword>
<evidence type="ECO:0000256" key="5">
    <source>
        <dbReference type="ARBA" id="ARBA00022729"/>
    </source>
</evidence>
<dbReference type="InterPro" id="IPR001096">
    <property type="entry name" value="Peptidase_C13"/>
</dbReference>
<feature type="coiled-coil region" evidence="9">
    <location>
        <begin position="306"/>
        <end position="333"/>
    </location>
</feature>
<proteinExistence type="inferred from homology"/>
<dbReference type="PANTHER" id="PTHR12000:SF21">
    <property type="entry name" value="LEGUMAIN-RELATED"/>
    <property type="match status" value="1"/>
</dbReference>
<dbReference type="FunFam" id="3.40.50.1460:FF:000006">
    <property type="entry name" value="Legumain"/>
    <property type="match status" value="1"/>
</dbReference>
<dbReference type="InterPro" id="IPR048501">
    <property type="entry name" value="Legum_prodom"/>
</dbReference>
<dbReference type="Pfam" id="PF01650">
    <property type="entry name" value="Peptidase_C13"/>
    <property type="match status" value="1"/>
</dbReference>
<keyword evidence="9" id="KW-0175">Coiled coil</keyword>
<dbReference type="EC" id="3.4.22.34" evidence="3"/>
<evidence type="ECO:0000256" key="3">
    <source>
        <dbReference type="ARBA" id="ARBA00012628"/>
    </source>
</evidence>
<evidence type="ECO:0000256" key="7">
    <source>
        <dbReference type="ARBA" id="ARBA00022807"/>
    </source>
</evidence>
<reference evidence="10 11" key="1">
    <citation type="submission" date="2021-07" db="EMBL/GenBank/DDBJ databases">
        <authorList>
            <person name="Imarazene B."/>
            <person name="Zahm M."/>
            <person name="Klopp C."/>
            <person name="Cabau C."/>
            <person name="Beille S."/>
            <person name="Jouanno E."/>
            <person name="Castinel A."/>
            <person name="Lluch J."/>
            <person name="Gil L."/>
            <person name="Kuchtly C."/>
            <person name="Lopez Roques C."/>
            <person name="Donnadieu C."/>
            <person name="Parrinello H."/>
            <person name="Journot L."/>
            <person name="Du K."/>
            <person name="Schartl M."/>
            <person name="Retaux S."/>
            <person name="Guiguen Y."/>
        </authorList>
    </citation>
    <scope>NUCLEOTIDE SEQUENCE [LARGE SCALE GENOMIC DNA]</scope>
    <source>
        <strain evidence="10">Pach_M1</strain>
        <tissue evidence="10">Testis</tissue>
    </source>
</reference>
<comment type="caution">
    <text evidence="10">The sequence shown here is derived from an EMBL/GenBank/DDBJ whole genome shotgun (WGS) entry which is preliminary data.</text>
</comment>
<dbReference type="GO" id="GO:0006624">
    <property type="term" value="P:vacuolar protein processing"/>
    <property type="evidence" value="ECO:0007669"/>
    <property type="project" value="TreeGrafter"/>
</dbReference>
<dbReference type="InterPro" id="IPR046427">
    <property type="entry name" value="Legumain_prodom_sf"/>
</dbReference>
<evidence type="ECO:0000256" key="1">
    <source>
        <dbReference type="ARBA" id="ARBA00000810"/>
    </source>
</evidence>
<dbReference type="PANTHER" id="PTHR12000">
    <property type="entry name" value="HEMOGLOBINASE FAMILY MEMBER"/>
    <property type="match status" value="1"/>
</dbReference>
<accession>A0A8T2LEB4</accession>
<dbReference type="PRINTS" id="PR00776">
    <property type="entry name" value="HEMOGLOBNASE"/>
</dbReference>
<comment type="catalytic activity">
    <reaction evidence="1">
        <text>Hydrolysis of proteins and small molecule substrates at -Asn-|-Xaa- bonds.</text>
        <dbReference type="EC" id="3.4.22.34"/>
    </reaction>
</comment>
<gene>
    <name evidence="10" type="primary">LGMN</name>
    <name evidence="10" type="ORF">AMEX_G18052</name>
</gene>
<evidence type="ECO:0000313" key="10">
    <source>
        <dbReference type="EMBL" id="KAG9267231.1"/>
    </source>
</evidence>
<dbReference type="GO" id="GO:0051603">
    <property type="term" value="P:proteolysis involved in protein catabolic process"/>
    <property type="evidence" value="ECO:0007669"/>
    <property type="project" value="TreeGrafter"/>
</dbReference>
<organism evidence="10 11">
    <name type="scientific">Astyanax mexicanus</name>
    <name type="common">Blind cave fish</name>
    <name type="synonym">Astyanax fasciatus mexicanus</name>
    <dbReference type="NCBI Taxonomy" id="7994"/>
    <lineage>
        <taxon>Eukaryota</taxon>
        <taxon>Metazoa</taxon>
        <taxon>Chordata</taxon>
        <taxon>Craniata</taxon>
        <taxon>Vertebrata</taxon>
        <taxon>Euteleostomi</taxon>
        <taxon>Actinopterygii</taxon>
        <taxon>Neopterygii</taxon>
        <taxon>Teleostei</taxon>
        <taxon>Ostariophysi</taxon>
        <taxon>Characiformes</taxon>
        <taxon>Characoidei</taxon>
        <taxon>Acestrorhamphidae</taxon>
        <taxon>Acestrorhamphinae</taxon>
        <taxon>Astyanax</taxon>
    </lineage>
</organism>
<dbReference type="OrthoDB" id="192611at2759"/>
<dbReference type="Proteomes" id="UP000752171">
    <property type="component" value="Unassembled WGS sequence"/>
</dbReference>
<evidence type="ECO:0000256" key="4">
    <source>
        <dbReference type="ARBA" id="ARBA00022670"/>
    </source>
</evidence>
<dbReference type="Gene3D" id="3.40.50.1460">
    <property type="match status" value="1"/>
</dbReference>
<keyword evidence="4" id="KW-0645">Protease</keyword>
<dbReference type="GO" id="GO:0004197">
    <property type="term" value="F:cysteine-type endopeptidase activity"/>
    <property type="evidence" value="ECO:0007669"/>
    <property type="project" value="UniProtKB-EC"/>
</dbReference>
<keyword evidence="5" id="KW-0732">Signal</keyword>
<evidence type="ECO:0000256" key="9">
    <source>
        <dbReference type="SAM" id="Coils"/>
    </source>
</evidence>
<evidence type="ECO:0000313" key="11">
    <source>
        <dbReference type="Proteomes" id="UP000752171"/>
    </source>
</evidence>
<evidence type="ECO:0000256" key="6">
    <source>
        <dbReference type="ARBA" id="ARBA00022801"/>
    </source>
</evidence>
<evidence type="ECO:0000256" key="8">
    <source>
        <dbReference type="PIRSR" id="PIRSR019663-1"/>
    </source>
</evidence>
<dbReference type="AlphaFoldDB" id="A0A8T2LEB4"/>
<dbReference type="CDD" id="cd21115">
    <property type="entry name" value="legumain_C"/>
    <property type="match status" value="1"/>
</dbReference>
<name>A0A8T2LEB4_ASTMX</name>
<dbReference type="GO" id="GO:0005773">
    <property type="term" value="C:vacuole"/>
    <property type="evidence" value="ECO:0007669"/>
    <property type="project" value="GOC"/>
</dbReference>
<comment type="similarity">
    <text evidence="2">Belongs to the peptidase C13 family.</text>
</comment>
<feature type="active site" description="Nucleophile" evidence="8">
    <location>
        <position position="168"/>
    </location>
</feature>
<evidence type="ECO:0000256" key="2">
    <source>
        <dbReference type="ARBA" id="ARBA00009941"/>
    </source>
</evidence>
<feature type="active site" evidence="8">
    <location>
        <position position="127"/>
    </location>
</feature>
<sequence length="414" mass="46613">MSGTVGKQWAILVAGANTWDNYGLQANICHAYQIVHKNGIPDEQVVVMMYDDIAYNTENPYQGNIINEPNGPNVYPGVLKDYTGEDVTPENFLAALRGDENAVTKTGPKKVIKSGKDDTIFVFLSDHGAPGLFCFPSSSLYATDFIDELQKMANNKQFKQMVIFMECCYSGSMLENLPENVSIYGVTACPPDTVAYFCYYDEERMTYLAAEMSAVWMSYTEVSDLDKITFQDEFTNLQEHMQQSVPCEYGDKDVSKLSVSTFLKNTPPSTRETKKVQKPTDLISFYEAPFKILEHKIQREEDPAKKEALKKKYENLQKIRSSIERSVEEIRDLSIRAGGGSAAAETMSLSRTQLQDFKTVAELFRTTCFNWHETEYQYALSQLPVFAKLCASGGNVQGILDVIKQVKRTSTAFK</sequence>
<dbReference type="EMBL" id="JAICCE010000015">
    <property type="protein sequence ID" value="KAG9267231.1"/>
    <property type="molecule type" value="Genomic_DNA"/>
</dbReference>
<keyword evidence="6" id="KW-0378">Hydrolase</keyword>
<dbReference type="Gene3D" id="1.10.132.130">
    <property type="match status" value="1"/>
</dbReference>
<protein>
    <recommendedName>
        <fullName evidence="3">legumain</fullName>
        <ecNumber evidence="3">3.4.22.34</ecNumber>
    </recommendedName>
</protein>
<dbReference type="PIRSF" id="PIRSF019663">
    <property type="entry name" value="Legumain"/>
    <property type="match status" value="1"/>
</dbReference>